<evidence type="ECO:0000259" key="3">
    <source>
        <dbReference type="Pfam" id="PF13473"/>
    </source>
</evidence>
<gene>
    <name evidence="4" type="ORF">A5779_07045</name>
</gene>
<dbReference type="PANTHER" id="PTHR36507:SF1">
    <property type="entry name" value="BLL1555 PROTEIN"/>
    <property type="match status" value="1"/>
</dbReference>
<dbReference type="InterPro" id="IPR035668">
    <property type="entry name" value="Amicyanin"/>
</dbReference>
<feature type="domain" description="EfeO-type cupredoxin-like" evidence="3">
    <location>
        <begin position="70"/>
        <end position="147"/>
    </location>
</feature>
<proteinExistence type="predicted"/>
<evidence type="ECO:0000256" key="2">
    <source>
        <dbReference type="SAM" id="SignalP"/>
    </source>
</evidence>
<dbReference type="OrthoDB" id="574459at2"/>
<evidence type="ECO:0000313" key="4">
    <source>
        <dbReference type="EMBL" id="OBB83642.1"/>
    </source>
</evidence>
<dbReference type="Pfam" id="PF13473">
    <property type="entry name" value="Cupredoxin_1"/>
    <property type="match status" value="1"/>
</dbReference>
<accession>A0A1A0VK70</accession>
<comment type="caution">
    <text evidence="4">The sequence shown here is derived from an EMBL/GenBank/DDBJ whole genome shotgun (WGS) entry which is preliminary data.</text>
</comment>
<dbReference type="InterPro" id="IPR028096">
    <property type="entry name" value="EfeO_Cupredoxin"/>
</dbReference>
<dbReference type="InterPro" id="IPR008972">
    <property type="entry name" value="Cupredoxin"/>
</dbReference>
<sequence>MVRRLPAHAAVAALAITASACSSTPSAAPPTVDFSASGGTSVGMAPMDGMGSMGPPAPSTTPPPPISGTAVSIDNFAFAPATLTVHRGDTVTWTNHDEEPHTVAAGDGSFRSPGMDSNATFSFTFTNPGSYDYICSIHPSMHGTVVVTP</sequence>
<feature type="signal peptide" evidence="2">
    <location>
        <begin position="1"/>
        <end position="27"/>
    </location>
</feature>
<dbReference type="InterPro" id="IPR052721">
    <property type="entry name" value="ET_Amicyanin"/>
</dbReference>
<organism evidence="4 5">
    <name type="scientific">Mycolicibacterium peregrinum</name>
    <name type="common">Mycobacterium peregrinum</name>
    <dbReference type="NCBI Taxonomy" id="43304"/>
    <lineage>
        <taxon>Bacteria</taxon>
        <taxon>Bacillati</taxon>
        <taxon>Actinomycetota</taxon>
        <taxon>Actinomycetes</taxon>
        <taxon>Mycobacteriales</taxon>
        <taxon>Mycobacteriaceae</taxon>
        <taxon>Mycolicibacterium</taxon>
    </lineage>
</organism>
<evidence type="ECO:0000313" key="5">
    <source>
        <dbReference type="Proteomes" id="UP000094008"/>
    </source>
</evidence>
<dbReference type="CDD" id="cd13921">
    <property type="entry name" value="Amicyanin"/>
    <property type="match status" value="1"/>
</dbReference>
<feature type="compositionally biased region" description="Low complexity" evidence="1">
    <location>
        <begin position="22"/>
        <end position="31"/>
    </location>
</feature>
<dbReference type="SUPFAM" id="SSF49503">
    <property type="entry name" value="Cupredoxins"/>
    <property type="match status" value="1"/>
</dbReference>
<dbReference type="AlphaFoldDB" id="A0A1A0VK70"/>
<reference evidence="5" key="1">
    <citation type="submission" date="2016-06" db="EMBL/GenBank/DDBJ databases">
        <authorList>
            <person name="Sutton G."/>
            <person name="Brinkac L."/>
            <person name="Sanka R."/>
            <person name="Adams M."/>
            <person name="Lau E."/>
            <person name="Mehaffy C."/>
            <person name="Tameris M."/>
            <person name="Hatherill M."/>
            <person name="Hanekom W."/>
            <person name="Mahomed H."/>
            <person name="Mcshane H."/>
        </authorList>
    </citation>
    <scope>NUCLEOTIDE SEQUENCE [LARGE SCALE GENOMIC DNA]</scope>
    <source>
        <strain evidence="5">852002-10433_SCH5171157</strain>
    </source>
</reference>
<evidence type="ECO:0000256" key="1">
    <source>
        <dbReference type="SAM" id="MobiDB-lite"/>
    </source>
</evidence>
<feature type="compositionally biased region" description="Pro residues" evidence="1">
    <location>
        <begin position="55"/>
        <end position="66"/>
    </location>
</feature>
<dbReference type="PANTHER" id="PTHR36507">
    <property type="entry name" value="BLL1555 PROTEIN"/>
    <property type="match status" value="1"/>
</dbReference>
<feature type="chain" id="PRO_5008300150" description="EfeO-type cupredoxin-like domain-containing protein" evidence="2">
    <location>
        <begin position="28"/>
        <end position="149"/>
    </location>
</feature>
<name>A0A1A0VK70_MYCPR</name>
<dbReference type="Gene3D" id="2.60.40.420">
    <property type="entry name" value="Cupredoxins - blue copper proteins"/>
    <property type="match status" value="1"/>
</dbReference>
<feature type="region of interest" description="Disordered" evidence="1">
    <location>
        <begin position="22"/>
        <end position="68"/>
    </location>
</feature>
<dbReference type="Proteomes" id="UP000094008">
    <property type="component" value="Unassembled WGS sequence"/>
</dbReference>
<dbReference type="EMBL" id="LZSY01000168">
    <property type="protein sequence ID" value="OBB83642.1"/>
    <property type="molecule type" value="Genomic_DNA"/>
</dbReference>
<dbReference type="PROSITE" id="PS51257">
    <property type="entry name" value="PROKAR_LIPOPROTEIN"/>
    <property type="match status" value="1"/>
</dbReference>
<keyword evidence="2" id="KW-0732">Signal</keyword>
<protein>
    <recommendedName>
        <fullName evidence="3">EfeO-type cupredoxin-like domain-containing protein</fullName>
    </recommendedName>
</protein>